<evidence type="ECO:0000313" key="2">
    <source>
        <dbReference type="EMBL" id="OGX85089.1"/>
    </source>
</evidence>
<dbReference type="OrthoDB" id="886926at2"/>
<accession>A0A1G1T2J0</accession>
<dbReference type="STRING" id="1908237.BEN47_15335"/>
<dbReference type="SUPFAM" id="SSF102405">
    <property type="entry name" value="MCP/YpsA-like"/>
    <property type="match status" value="1"/>
</dbReference>
<dbReference type="Gene3D" id="3.40.50.450">
    <property type="match status" value="1"/>
</dbReference>
<sequence length="120" mass="12950">MKLAVIGSRQAATEAHYQQLARELDALAAARPITLIISGGAVGPDTHCVRYAKARGIPIQIHHPDYQSHGRAAPLVRNQLIINEAEACFALWDGVSKGTGHALRLARKRGLHLIIVVPLP</sequence>
<dbReference type="Pfam" id="PF10686">
    <property type="entry name" value="YAcAr"/>
    <property type="match status" value="1"/>
</dbReference>
<name>A0A1G1T2J0_9BACT</name>
<dbReference type="Proteomes" id="UP000176294">
    <property type="component" value="Unassembled WGS sequence"/>
</dbReference>
<comment type="caution">
    <text evidence="2">The sequence shown here is derived from an EMBL/GenBank/DDBJ whole genome shotgun (WGS) entry which is preliminary data.</text>
</comment>
<keyword evidence="3" id="KW-1185">Reference proteome</keyword>
<dbReference type="RefSeq" id="WP_070728660.1">
    <property type="nucleotide sequence ID" value="NZ_MDZB01000110.1"/>
</dbReference>
<evidence type="ECO:0000259" key="1">
    <source>
        <dbReference type="Pfam" id="PF10686"/>
    </source>
</evidence>
<dbReference type="InterPro" id="IPR019627">
    <property type="entry name" value="YAcAr"/>
</dbReference>
<gene>
    <name evidence="2" type="ORF">BEN47_15335</name>
</gene>
<protein>
    <recommendedName>
        <fullName evidence="1">YspA cpYpsA-related SLOG domain-containing protein</fullName>
    </recommendedName>
</protein>
<organism evidence="2 3">
    <name type="scientific">Hymenobacter lapidarius</name>
    <dbReference type="NCBI Taxonomy" id="1908237"/>
    <lineage>
        <taxon>Bacteria</taxon>
        <taxon>Pseudomonadati</taxon>
        <taxon>Bacteroidota</taxon>
        <taxon>Cytophagia</taxon>
        <taxon>Cytophagales</taxon>
        <taxon>Hymenobacteraceae</taxon>
        <taxon>Hymenobacter</taxon>
    </lineage>
</organism>
<dbReference type="EMBL" id="MDZB01000110">
    <property type="protein sequence ID" value="OGX85089.1"/>
    <property type="molecule type" value="Genomic_DNA"/>
</dbReference>
<reference evidence="2 3" key="1">
    <citation type="submission" date="2016-08" db="EMBL/GenBank/DDBJ databases">
        <title>Hymenobacter coccineus sp. nov., Hymenobacter lapidarius sp. nov. and Hymenobacter glacialis sp. nov., isolated from Antarctic soil.</title>
        <authorList>
            <person name="Sedlacek I."/>
            <person name="Kralova S."/>
            <person name="Kyrova K."/>
            <person name="Maslanova I."/>
            <person name="Stankova E."/>
            <person name="Vrbovska V."/>
            <person name="Nemec M."/>
            <person name="Bartak M."/>
            <person name="Svec P."/>
            <person name="Busse H.-J."/>
            <person name="Pantucek R."/>
        </authorList>
    </citation>
    <scope>NUCLEOTIDE SEQUENCE [LARGE SCALE GENOMIC DNA]</scope>
    <source>
        <strain evidence="2 3">CCM 8643</strain>
    </source>
</reference>
<dbReference type="AlphaFoldDB" id="A0A1G1T2J0"/>
<proteinExistence type="predicted"/>
<evidence type="ECO:0000313" key="3">
    <source>
        <dbReference type="Proteomes" id="UP000176294"/>
    </source>
</evidence>
<feature type="domain" description="YspA cpYpsA-related SLOG" evidence="1">
    <location>
        <begin position="2"/>
        <end position="69"/>
    </location>
</feature>